<evidence type="ECO:0000313" key="3">
    <source>
        <dbReference type="Proteomes" id="UP000035760"/>
    </source>
</evidence>
<comment type="caution">
    <text evidence="2">The sequence shown here is derived from an EMBL/GenBank/DDBJ whole genome shotgun (WGS) entry which is preliminary data.</text>
</comment>
<proteinExistence type="predicted"/>
<name>W6M1I5_9GAMM</name>
<accession>W6M1I5</accession>
<gene>
    <name evidence="2" type="ORF">BN873_150059</name>
</gene>
<reference evidence="2" key="1">
    <citation type="submission" date="2013-07" db="EMBL/GenBank/DDBJ databases">
        <authorList>
            <person name="McIlroy S."/>
        </authorList>
    </citation>
    <scope>NUCLEOTIDE SEQUENCE [LARGE SCALE GENOMIC DNA]</scope>
    <source>
        <strain evidence="2">Run_A_D11</strain>
    </source>
</reference>
<dbReference type="Proteomes" id="UP000035760">
    <property type="component" value="Unassembled WGS sequence"/>
</dbReference>
<organism evidence="2 3">
    <name type="scientific">Candidatus Competibacter denitrificans Run_A_D11</name>
    <dbReference type="NCBI Taxonomy" id="1400863"/>
    <lineage>
        <taxon>Bacteria</taxon>
        <taxon>Pseudomonadati</taxon>
        <taxon>Pseudomonadota</taxon>
        <taxon>Gammaproteobacteria</taxon>
        <taxon>Candidatus Competibacteraceae</taxon>
        <taxon>Candidatus Competibacter</taxon>
    </lineage>
</organism>
<evidence type="ECO:0000313" key="2">
    <source>
        <dbReference type="EMBL" id="CDI01271.1"/>
    </source>
</evidence>
<protein>
    <recommendedName>
        <fullName evidence="4">DUF2244 domain-containing protein</fullName>
    </recommendedName>
</protein>
<evidence type="ECO:0008006" key="4">
    <source>
        <dbReference type="Google" id="ProtNLM"/>
    </source>
</evidence>
<feature type="transmembrane region" description="Helical" evidence="1">
    <location>
        <begin position="28"/>
        <end position="48"/>
    </location>
</feature>
<keyword evidence="1" id="KW-0812">Transmembrane</keyword>
<keyword evidence="1" id="KW-0472">Membrane</keyword>
<dbReference type="Pfam" id="PF10003">
    <property type="entry name" value="DUF2244"/>
    <property type="match status" value="1"/>
</dbReference>
<keyword evidence="1" id="KW-1133">Transmembrane helix</keyword>
<evidence type="ECO:0000256" key="1">
    <source>
        <dbReference type="SAM" id="Phobius"/>
    </source>
</evidence>
<dbReference type="EMBL" id="CBTJ020000020">
    <property type="protein sequence ID" value="CDI01271.1"/>
    <property type="molecule type" value="Genomic_DNA"/>
</dbReference>
<keyword evidence="3" id="KW-1185">Reference proteome</keyword>
<sequence length="163" mass="18664">MIAIEYGTKECQFCYVLRPNRSLSWRQNLWFLAGLCAVTLIGIAPLVAMGFWPVLPFAGLELLLVGAGLYRVMCRCHECEVICVAADSIRIERGRRGPRQRWVIGRAWAQVVLRACPHRWYPSRLLIHAHGHAVEVGRFLVEEERKKLAQDLTHCLRGQVFEP</sequence>
<dbReference type="InterPro" id="IPR019253">
    <property type="entry name" value="DUF2244_TM"/>
</dbReference>
<dbReference type="AlphaFoldDB" id="W6M1I5"/>
<dbReference type="RefSeq" id="WP_071243968.1">
    <property type="nucleotide sequence ID" value="NZ_CBTJ020000020.1"/>
</dbReference>
<dbReference type="STRING" id="1400863.BN873_150059"/>
<reference evidence="2" key="2">
    <citation type="submission" date="2014-03" db="EMBL/GenBank/DDBJ databases">
        <title>Candidatus Competibacter-lineage genomes retrieved from metagenomes reveal functional metabolic diversity.</title>
        <authorList>
            <person name="McIlroy S.J."/>
            <person name="Albertsen M."/>
            <person name="Andresen E.K."/>
            <person name="Saunders A.M."/>
            <person name="Kristiansen R."/>
            <person name="Stokholm-Bjerregaard M."/>
            <person name="Nielsen K.L."/>
            <person name="Nielsen P.H."/>
        </authorList>
    </citation>
    <scope>NUCLEOTIDE SEQUENCE</scope>
    <source>
        <strain evidence="2">Run_A_D11</strain>
    </source>
</reference>
<dbReference type="OrthoDB" id="7062615at2"/>